<comment type="caution">
    <text evidence="2">The sequence shown here is derived from an EMBL/GenBank/DDBJ whole genome shotgun (WGS) entry which is preliminary data.</text>
</comment>
<evidence type="ECO:0000313" key="3">
    <source>
        <dbReference type="Proteomes" id="UP000236333"/>
    </source>
</evidence>
<dbReference type="OrthoDB" id="423598at2759"/>
<feature type="region of interest" description="Disordered" evidence="1">
    <location>
        <begin position="1"/>
        <end position="22"/>
    </location>
</feature>
<organism evidence="2 3">
    <name type="scientific">Tetrabaena socialis</name>
    <dbReference type="NCBI Taxonomy" id="47790"/>
    <lineage>
        <taxon>Eukaryota</taxon>
        <taxon>Viridiplantae</taxon>
        <taxon>Chlorophyta</taxon>
        <taxon>core chlorophytes</taxon>
        <taxon>Chlorophyceae</taxon>
        <taxon>CS clade</taxon>
        <taxon>Chlamydomonadales</taxon>
        <taxon>Tetrabaenaceae</taxon>
        <taxon>Tetrabaena</taxon>
    </lineage>
</organism>
<keyword evidence="3" id="KW-1185">Reference proteome</keyword>
<sequence length="215" mass="22107">MLLPSAPRPRTRLPPTPQDAAAGGRLEQLRAAAERAGELGLGDAAQKAVRALEATAAAAAAQLASAASSGGCMAFRTALAAAERFPHLAALVAQSSQAWGRRREEAEAALDAAAAGGHLGLPLVGKTGLFQAEIKDNHLGLPLVGKTGLFQAEIKDKCVICPAHGTYFDLKTGAVKGEWCPKLPNLPLVGKGPAQKPLPTFESRVTAAGEIEVLV</sequence>
<reference evidence="2 3" key="1">
    <citation type="journal article" date="2017" name="Mol. Biol. Evol.">
        <title>The 4-celled Tetrabaena socialis nuclear genome reveals the essential components for genetic control of cell number at the origin of multicellularity in the volvocine lineage.</title>
        <authorList>
            <person name="Featherston J."/>
            <person name="Arakaki Y."/>
            <person name="Hanschen E.R."/>
            <person name="Ferris P.J."/>
            <person name="Michod R.E."/>
            <person name="Olson B.J.S.C."/>
            <person name="Nozaki H."/>
            <person name="Durand P.M."/>
        </authorList>
    </citation>
    <scope>NUCLEOTIDE SEQUENCE [LARGE SCALE GENOMIC DNA]</scope>
    <source>
        <strain evidence="2 3">NIES-571</strain>
    </source>
</reference>
<evidence type="ECO:0000313" key="2">
    <source>
        <dbReference type="EMBL" id="PNH00119.1"/>
    </source>
</evidence>
<evidence type="ECO:0000256" key="1">
    <source>
        <dbReference type="SAM" id="MobiDB-lite"/>
    </source>
</evidence>
<protein>
    <recommendedName>
        <fullName evidence="4">Rieske domain-containing protein</fullName>
    </recommendedName>
</protein>
<evidence type="ECO:0008006" key="4">
    <source>
        <dbReference type="Google" id="ProtNLM"/>
    </source>
</evidence>
<dbReference type="SUPFAM" id="SSF50022">
    <property type="entry name" value="ISP domain"/>
    <property type="match status" value="1"/>
</dbReference>
<dbReference type="EMBL" id="PGGS01001691">
    <property type="protein sequence ID" value="PNH00119.1"/>
    <property type="molecule type" value="Genomic_DNA"/>
</dbReference>
<dbReference type="Proteomes" id="UP000236333">
    <property type="component" value="Unassembled WGS sequence"/>
</dbReference>
<dbReference type="AlphaFoldDB" id="A0A2J7ZIM5"/>
<proteinExistence type="predicted"/>
<dbReference type="InterPro" id="IPR036922">
    <property type="entry name" value="Rieske_2Fe-2S_sf"/>
</dbReference>
<accession>A0A2J7ZIM5</accession>
<dbReference type="Gene3D" id="2.102.10.10">
    <property type="entry name" value="Rieske [2Fe-2S] iron-sulphur domain"/>
    <property type="match status" value="1"/>
</dbReference>
<dbReference type="GO" id="GO:0051537">
    <property type="term" value="F:2 iron, 2 sulfur cluster binding"/>
    <property type="evidence" value="ECO:0007669"/>
    <property type="project" value="InterPro"/>
</dbReference>
<name>A0A2J7ZIM5_9CHLO</name>
<gene>
    <name evidence="2" type="ORF">TSOC_014072</name>
</gene>